<dbReference type="Proteomes" id="UP000294506">
    <property type="component" value="Unassembled WGS sequence"/>
</dbReference>
<reference evidence="1 2" key="1">
    <citation type="submission" date="2019-03" db="EMBL/GenBank/DDBJ databases">
        <title>Genomic Encyclopedia of Type Strains, Phase III (KMG-III): the genomes of soil and plant-associated and newly described type strains.</title>
        <authorList>
            <person name="Whitman W."/>
        </authorList>
    </citation>
    <scope>NUCLEOTIDE SEQUENCE [LARGE SCALE GENOMIC DNA]</scope>
    <source>
        <strain evidence="1 2">DSM 27373</strain>
    </source>
</reference>
<dbReference type="InterPro" id="IPR052555">
    <property type="entry name" value="dCTP_Pyrophosphatase"/>
</dbReference>
<name>A0A4R7FZD3_9MICC</name>
<dbReference type="AlphaFoldDB" id="A0A4R7FZD3"/>
<dbReference type="PIRSF" id="PIRSF029826">
    <property type="entry name" value="UCP029826_pph"/>
    <property type="match status" value="1"/>
</dbReference>
<accession>A0A4R7FZD3</accession>
<dbReference type="RefSeq" id="WP_036473918.1">
    <property type="nucleotide sequence ID" value="NZ_SOAN01000008.1"/>
</dbReference>
<dbReference type="InterPro" id="IPR025984">
    <property type="entry name" value="DCTPP"/>
</dbReference>
<evidence type="ECO:0000313" key="1">
    <source>
        <dbReference type="EMBL" id="TDS84274.1"/>
    </source>
</evidence>
<evidence type="ECO:0000313" key="2">
    <source>
        <dbReference type="Proteomes" id="UP000294506"/>
    </source>
</evidence>
<organism evidence="1 2">
    <name type="scientific">Nesterenkonia aurantiaca</name>
    <dbReference type="NCBI Taxonomy" id="1436010"/>
    <lineage>
        <taxon>Bacteria</taxon>
        <taxon>Bacillati</taxon>
        <taxon>Actinomycetota</taxon>
        <taxon>Actinomycetes</taxon>
        <taxon>Micrococcales</taxon>
        <taxon>Micrococcaceae</taxon>
        <taxon>Nesterenkonia</taxon>
    </lineage>
</organism>
<keyword evidence="1" id="KW-0378">Hydrolase</keyword>
<dbReference type="Gene3D" id="1.10.287.1080">
    <property type="entry name" value="MazG-like"/>
    <property type="match status" value="1"/>
</dbReference>
<gene>
    <name evidence="1" type="ORF">EV640_108134</name>
</gene>
<dbReference type="PANTHER" id="PTHR46523">
    <property type="entry name" value="DCTP PYROPHOSPHATASE 1"/>
    <property type="match status" value="1"/>
</dbReference>
<sequence>MSLSDVKGELRILVAEREWAQFHSPENLIKSIAIESGELLECVQWNNKVDPDLVRTELADVLTYAYLLADRMGWDPDEVVLDKLRLTRDKYPVEKSRGKSTKYDQL</sequence>
<dbReference type="EMBL" id="SOAN01000008">
    <property type="protein sequence ID" value="TDS84274.1"/>
    <property type="molecule type" value="Genomic_DNA"/>
</dbReference>
<dbReference type="PANTHER" id="PTHR46523:SF1">
    <property type="entry name" value="DCTP PYROPHOSPHATASE 1"/>
    <property type="match status" value="1"/>
</dbReference>
<protein>
    <submittedName>
        <fullName evidence="1">NTP pyrophosphatase (Non-canonical NTP hydrolase)</fullName>
    </submittedName>
</protein>
<dbReference type="GO" id="GO:0009143">
    <property type="term" value="P:nucleoside triphosphate catabolic process"/>
    <property type="evidence" value="ECO:0007669"/>
    <property type="project" value="InterPro"/>
</dbReference>
<dbReference type="CDD" id="cd11537">
    <property type="entry name" value="NTP-PPase_RS21-C6_like"/>
    <property type="match status" value="1"/>
</dbReference>
<dbReference type="Pfam" id="PF12643">
    <property type="entry name" value="MazG-like"/>
    <property type="match status" value="1"/>
</dbReference>
<comment type="caution">
    <text evidence="1">The sequence shown here is derived from an EMBL/GenBank/DDBJ whole genome shotgun (WGS) entry which is preliminary data.</text>
</comment>
<dbReference type="SUPFAM" id="SSF101386">
    <property type="entry name" value="all-alpha NTP pyrophosphatases"/>
    <property type="match status" value="1"/>
</dbReference>
<dbReference type="GO" id="GO:0047429">
    <property type="term" value="F:nucleoside triphosphate diphosphatase activity"/>
    <property type="evidence" value="ECO:0007669"/>
    <property type="project" value="InterPro"/>
</dbReference>
<keyword evidence="2" id="KW-1185">Reference proteome</keyword>
<proteinExistence type="predicted"/>